<feature type="transmembrane region" description="Helical" evidence="6">
    <location>
        <begin position="321"/>
        <end position="337"/>
    </location>
</feature>
<dbReference type="EMBL" id="QWET01000006">
    <property type="protein sequence ID" value="RIH65524.1"/>
    <property type="molecule type" value="Genomic_DNA"/>
</dbReference>
<keyword evidence="4 6" id="KW-1133">Transmembrane helix</keyword>
<dbReference type="AlphaFoldDB" id="A0A399D0Y2"/>
<feature type="transmembrane region" description="Helical" evidence="6">
    <location>
        <begin position="226"/>
        <end position="248"/>
    </location>
</feature>
<dbReference type="Pfam" id="PF07690">
    <property type="entry name" value="MFS_1"/>
    <property type="match status" value="1"/>
</dbReference>
<dbReference type="InterPro" id="IPR036259">
    <property type="entry name" value="MFS_trans_sf"/>
</dbReference>
<gene>
    <name evidence="8" type="ORF">D1164_09755</name>
</gene>
<feature type="transmembrane region" description="Helical" evidence="6">
    <location>
        <begin position="58"/>
        <end position="77"/>
    </location>
</feature>
<evidence type="ECO:0000256" key="4">
    <source>
        <dbReference type="ARBA" id="ARBA00022989"/>
    </source>
</evidence>
<evidence type="ECO:0000256" key="1">
    <source>
        <dbReference type="ARBA" id="ARBA00004141"/>
    </source>
</evidence>
<keyword evidence="3 6" id="KW-0812">Transmembrane</keyword>
<evidence type="ECO:0000256" key="5">
    <source>
        <dbReference type="ARBA" id="ARBA00023136"/>
    </source>
</evidence>
<dbReference type="Gene3D" id="1.20.1250.20">
    <property type="entry name" value="MFS general substrate transporter like domains"/>
    <property type="match status" value="2"/>
</dbReference>
<feature type="domain" description="Major facilitator superfamily (MFS) profile" evidence="7">
    <location>
        <begin position="19"/>
        <end position="417"/>
    </location>
</feature>
<dbReference type="OrthoDB" id="9815624at2"/>
<dbReference type="InterPro" id="IPR044770">
    <property type="entry name" value="MFS_spinster-like"/>
</dbReference>
<reference evidence="8 9" key="1">
    <citation type="journal article" date="2015" name="Int. J. Syst. Evol. Microbiol.">
        <title>Mariniphaga sediminis sp. nov., isolated from coastal sediment.</title>
        <authorList>
            <person name="Wang F.Q."/>
            <person name="Shen Q.Y."/>
            <person name="Chen G.J."/>
            <person name="Du Z.J."/>
        </authorList>
    </citation>
    <scope>NUCLEOTIDE SEQUENCE [LARGE SCALE GENOMIC DNA]</scope>
    <source>
        <strain evidence="8 9">SY21</strain>
    </source>
</reference>
<dbReference type="InterPro" id="IPR020846">
    <property type="entry name" value="MFS_dom"/>
</dbReference>
<evidence type="ECO:0000313" key="9">
    <source>
        <dbReference type="Proteomes" id="UP000266441"/>
    </source>
</evidence>
<dbReference type="GO" id="GO:0016020">
    <property type="term" value="C:membrane"/>
    <property type="evidence" value="ECO:0007669"/>
    <property type="project" value="UniProtKB-SubCell"/>
</dbReference>
<dbReference type="InterPro" id="IPR011701">
    <property type="entry name" value="MFS"/>
</dbReference>
<protein>
    <submittedName>
        <fullName evidence="8">MFS transporter</fullName>
    </submittedName>
</protein>
<feature type="transmembrane region" description="Helical" evidence="6">
    <location>
        <begin position="84"/>
        <end position="111"/>
    </location>
</feature>
<evidence type="ECO:0000256" key="6">
    <source>
        <dbReference type="SAM" id="Phobius"/>
    </source>
</evidence>
<keyword evidence="9" id="KW-1185">Reference proteome</keyword>
<sequence length="418" mass="46327">MISMKHSISTKAFPYKWELILLLWFAFFFHQADRQIFNVVLPAIRDDLNLTDSDMGLISAIVTLAYGILVPVGGFIGDRVNKKYLIIISLFMWTSATLFTGMSTLLIHLIILRGVFTGGCEAFYAPPANALIGEYHDKTRSTAMSIHQTALYAGIVISGYGAGWIADQYGWRLAFYLFGGLGIILAIILFFRLKDSKPLKNNIKEDKTEPIRLTEGFRIFIKNPTALLLSLAFAGMVFVNVGFMTWMPTYLHEDFGFSLARSGFDSTFYHYLAAFFGVLIGARIADRYASKVTGMRGIVQAFGLLLGAPFIFLMGVSSTPFVVYVSLALFGIFRGIYDSNIFAALYDVIAPKYRSTATGLMLMFAFVTGAAAPYILGIIKPALGLAWGLSALSVVYILSALCIFIAVRFFYKNDLIKN</sequence>
<evidence type="ECO:0000256" key="2">
    <source>
        <dbReference type="ARBA" id="ARBA00022448"/>
    </source>
</evidence>
<accession>A0A399D0Y2</accession>
<evidence type="ECO:0000313" key="8">
    <source>
        <dbReference type="EMBL" id="RIH65524.1"/>
    </source>
</evidence>
<name>A0A399D0Y2_9BACT</name>
<dbReference type="PANTHER" id="PTHR23505">
    <property type="entry name" value="SPINSTER"/>
    <property type="match status" value="1"/>
</dbReference>
<dbReference type="InterPro" id="IPR000849">
    <property type="entry name" value="Sugar_P_transporter"/>
</dbReference>
<comment type="subcellular location">
    <subcellularLocation>
        <location evidence="1">Membrane</location>
        <topology evidence="1">Multi-pass membrane protein</topology>
    </subcellularLocation>
</comment>
<dbReference type="Proteomes" id="UP000266441">
    <property type="component" value="Unassembled WGS sequence"/>
</dbReference>
<feature type="transmembrane region" description="Helical" evidence="6">
    <location>
        <begin position="385"/>
        <end position="411"/>
    </location>
</feature>
<feature type="transmembrane region" description="Helical" evidence="6">
    <location>
        <begin position="173"/>
        <end position="191"/>
    </location>
</feature>
<feature type="transmembrane region" description="Helical" evidence="6">
    <location>
        <begin position="358"/>
        <end position="379"/>
    </location>
</feature>
<evidence type="ECO:0000256" key="3">
    <source>
        <dbReference type="ARBA" id="ARBA00022692"/>
    </source>
</evidence>
<keyword evidence="2" id="KW-0813">Transport</keyword>
<dbReference type="PIRSF" id="PIRSF002808">
    <property type="entry name" value="Hexose_phosphate_transp"/>
    <property type="match status" value="1"/>
</dbReference>
<keyword evidence="5 6" id="KW-0472">Membrane</keyword>
<feature type="transmembrane region" description="Helical" evidence="6">
    <location>
        <begin position="297"/>
        <end position="315"/>
    </location>
</feature>
<dbReference type="SUPFAM" id="SSF103473">
    <property type="entry name" value="MFS general substrate transporter"/>
    <property type="match status" value="1"/>
</dbReference>
<feature type="transmembrane region" description="Helical" evidence="6">
    <location>
        <begin position="268"/>
        <end position="285"/>
    </location>
</feature>
<dbReference type="GO" id="GO:0022857">
    <property type="term" value="F:transmembrane transporter activity"/>
    <property type="evidence" value="ECO:0007669"/>
    <property type="project" value="InterPro"/>
</dbReference>
<dbReference type="PROSITE" id="PS50850">
    <property type="entry name" value="MFS"/>
    <property type="match status" value="1"/>
</dbReference>
<dbReference type="PANTHER" id="PTHR23505:SF79">
    <property type="entry name" value="PROTEIN SPINSTER"/>
    <property type="match status" value="1"/>
</dbReference>
<comment type="caution">
    <text evidence="8">The sequence shown here is derived from an EMBL/GenBank/DDBJ whole genome shotgun (WGS) entry which is preliminary data.</text>
</comment>
<evidence type="ECO:0000259" key="7">
    <source>
        <dbReference type="PROSITE" id="PS50850"/>
    </source>
</evidence>
<proteinExistence type="predicted"/>
<organism evidence="8 9">
    <name type="scientific">Mariniphaga sediminis</name>
    <dbReference type="NCBI Taxonomy" id="1628158"/>
    <lineage>
        <taxon>Bacteria</taxon>
        <taxon>Pseudomonadati</taxon>
        <taxon>Bacteroidota</taxon>
        <taxon>Bacteroidia</taxon>
        <taxon>Marinilabiliales</taxon>
        <taxon>Prolixibacteraceae</taxon>
        <taxon>Mariniphaga</taxon>
    </lineage>
</organism>